<organism evidence="5">
    <name type="scientific">Guillardia theta (strain CCMP2712)</name>
    <name type="common">Cryptophyte</name>
    <dbReference type="NCBI Taxonomy" id="905079"/>
    <lineage>
        <taxon>Eukaryota</taxon>
        <taxon>Cryptophyceae</taxon>
        <taxon>Pyrenomonadales</taxon>
        <taxon>Geminigeraceae</taxon>
        <taxon>Guillardia</taxon>
    </lineage>
</organism>
<evidence type="ECO:0000313" key="5">
    <source>
        <dbReference type="EMBL" id="EKX55542.1"/>
    </source>
</evidence>
<dbReference type="GO" id="GO:0005737">
    <property type="term" value="C:cytoplasm"/>
    <property type="evidence" value="ECO:0007669"/>
    <property type="project" value="TreeGrafter"/>
</dbReference>
<dbReference type="AlphaFoldDB" id="L1K4L9"/>
<dbReference type="KEGG" id="gtt:GUITHDRAFT_99318"/>
<dbReference type="InterPro" id="IPR005522">
    <property type="entry name" value="IPK"/>
</dbReference>
<evidence type="ECO:0000256" key="3">
    <source>
        <dbReference type="ARBA" id="ARBA00022777"/>
    </source>
</evidence>
<evidence type="ECO:0000256" key="2">
    <source>
        <dbReference type="ARBA" id="ARBA00022679"/>
    </source>
</evidence>
<dbReference type="PANTHER" id="PTHR12400:SF21">
    <property type="entry name" value="KINASE"/>
    <property type="match status" value="1"/>
</dbReference>
<dbReference type="EMBL" id="JH992965">
    <property type="protein sequence ID" value="EKX55542.1"/>
    <property type="molecule type" value="Genomic_DNA"/>
</dbReference>
<sequence length="452" mass="50308">MLALRMLSIIPSSLASFRNFTGKTHSSVGMCSDVAIRTRTIVDDKSGEKQEWIVMENAIKGLAKPAIADVKIGTRTYGVEASPAKIDEQTQKAMESTQGSIGARVIGAHMLNERNIASGDDFIQAGYKYSKDEPKTLQDFSDLLLRFLSTDSLRQEAERYFLELYDWFSSQTEFETVQILRIFAASLLRYANFCKNCKGTCGGGLDESFLTGETTCCSLASMNGVPDKMLLGSPRIAIATLSQTPEEIPRMFLEKLRRKGLGAILFLSHQQQEQHTGSLSQQGKKRCLLIKQKLRFLPRVTLVLSSPRGICQETADWILGPHVQHVLEGMQWCSPQEQEDWEEEATYEKQRELLSGAGDVEERTNRVVMEMAEAMERQEAPPWKEADEAEGERKCAVLVGDNLLTSATAIRVAKIFGHQNASSVLGKRSLYQEEGFLVSMDSLELLSQLGAS</sequence>
<evidence type="ECO:0000256" key="1">
    <source>
        <dbReference type="ARBA" id="ARBA00007374"/>
    </source>
</evidence>
<dbReference type="HOGENOM" id="CLU_606148_0_0_1"/>
<proteinExistence type="inferred from homology"/>
<dbReference type="EnsemblProtists" id="EKX55542">
    <property type="protein sequence ID" value="EKX55542"/>
    <property type="gene ID" value="GUITHDRAFT_99318"/>
</dbReference>
<dbReference type="RefSeq" id="XP_005842522.1">
    <property type="nucleotide sequence ID" value="XM_005842465.1"/>
</dbReference>
<protein>
    <recommendedName>
        <fullName evidence="4">Kinase</fullName>
        <ecNumber evidence="4">2.7.-.-</ecNumber>
    </recommendedName>
</protein>
<dbReference type="SUPFAM" id="SSF56104">
    <property type="entry name" value="SAICAR synthase-like"/>
    <property type="match status" value="1"/>
</dbReference>
<reference evidence="5 7" key="1">
    <citation type="journal article" date="2012" name="Nature">
        <title>Algal genomes reveal evolutionary mosaicism and the fate of nucleomorphs.</title>
        <authorList>
            <consortium name="DOE Joint Genome Institute"/>
            <person name="Curtis B.A."/>
            <person name="Tanifuji G."/>
            <person name="Burki F."/>
            <person name="Gruber A."/>
            <person name="Irimia M."/>
            <person name="Maruyama S."/>
            <person name="Arias M.C."/>
            <person name="Ball S.G."/>
            <person name="Gile G.H."/>
            <person name="Hirakawa Y."/>
            <person name="Hopkins J.F."/>
            <person name="Kuo A."/>
            <person name="Rensing S.A."/>
            <person name="Schmutz J."/>
            <person name="Symeonidi A."/>
            <person name="Elias M."/>
            <person name="Eveleigh R.J."/>
            <person name="Herman E.K."/>
            <person name="Klute M.J."/>
            <person name="Nakayama T."/>
            <person name="Obornik M."/>
            <person name="Reyes-Prieto A."/>
            <person name="Armbrust E.V."/>
            <person name="Aves S.J."/>
            <person name="Beiko R.G."/>
            <person name="Coutinho P."/>
            <person name="Dacks J.B."/>
            <person name="Durnford D.G."/>
            <person name="Fast N.M."/>
            <person name="Green B.R."/>
            <person name="Grisdale C.J."/>
            <person name="Hempel F."/>
            <person name="Henrissat B."/>
            <person name="Hoppner M.P."/>
            <person name="Ishida K."/>
            <person name="Kim E."/>
            <person name="Koreny L."/>
            <person name="Kroth P.G."/>
            <person name="Liu Y."/>
            <person name="Malik S.B."/>
            <person name="Maier U.G."/>
            <person name="McRose D."/>
            <person name="Mock T."/>
            <person name="Neilson J.A."/>
            <person name="Onodera N.T."/>
            <person name="Poole A.M."/>
            <person name="Pritham E.J."/>
            <person name="Richards T.A."/>
            <person name="Rocap G."/>
            <person name="Roy S.W."/>
            <person name="Sarai C."/>
            <person name="Schaack S."/>
            <person name="Shirato S."/>
            <person name="Slamovits C.H."/>
            <person name="Spencer D.F."/>
            <person name="Suzuki S."/>
            <person name="Worden A.Z."/>
            <person name="Zauner S."/>
            <person name="Barry K."/>
            <person name="Bell C."/>
            <person name="Bharti A.K."/>
            <person name="Crow J.A."/>
            <person name="Grimwood J."/>
            <person name="Kramer R."/>
            <person name="Lindquist E."/>
            <person name="Lucas S."/>
            <person name="Salamov A."/>
            <person name="McFadden G.I."/>
            <person name="Lane C.E."/>
            <person name="Keeling P.J."/>
            <person name="Gray M.W."/>
            <person name="Grigoriev I.V."/>
            <person name="Archibald J.M."/>
        </authorList>
    </citation>
    <scope>NUCLEOTIDE SEQUENCE</scope>
    <source>
        <strain evidence="5 7">CCMP2712</strain>
    </source>
</reference>
<keyword evidence="2 4" id="KW-0808">Transferase</keyword>
<dbReference type="GO" id="GO:0032958">
    <property type="term" value="P:inositol phosphate biosynthetic process"/>
    <property type="evidence" value="ECO:0007669"/>
    <property type="project" value="InterPro"/>
</dbReference>
<dbReference type="InterPro" id="IPR038286">
    <property type="entry name" value="IPK_sf"/>
</dbReference>
<dbReference type="Pfam" id="PF03770">
    <property type="entry name" value="IPK"/>
    <property type="match status" value="1"/>
</dbReference>
<accession>L1K4L9</accession>
<keyword evidence="7" id="KW-1185">Reference proteome</keyword>
<evidence type="ECO:0000313" key="6">
    <source>
        <dbReference type="EnsemblProtists" id="EKX55542"/>
    </source>
</evidence>
<dbReference type="GeneID" id="17312221"/>
<evidence type="ECO:0000256" key="4">
    <source>
        <dbReference type="RuleBase" id="RU363090"/>
    </source>
</evidence>
<reference evidence="6" key="3">
    <citation type="submission" date="2015-06" db="UniProtKB">
        <authorList>
            <consortium name="EnsemblProtists"/>
        </authorList>
    </citation>
    <scope>IDENTIFICATION</scope>
</reference>
<evidence type="ECO:0000313" key="7">
    <source>
        <dbReference type="Proteomes" id="UP000011087"/>
    </source>
</evidence>
<name>L1K4L9_GUITC</name>
<keyword evidence="3 4" id="KW-0418">Kinase</keyword>
<dbReference type="STRING" id="905079.L1K4L9"/>
<dbReference type="GO" id="GO:0005634">
    <property type="term" value="C:nucleus"/>
    <property type="evidence" value="ECO:0007669"/>
    <property type="project" value="TreeGrafter"/>
</dbReference>
<dbReference type="EC" id="2.7.-.-" evidence="4"/>
<dbReference type="Gene3D" id="3.30.470.160">
    <property type="entry name" value="Inositol polyphosphate kinase"/>
    <property type="match status" value="1"/>
</dbReference>
<dbReference type="PaxDb" id="55529-EKX55542"/>
<dbReference type="GO" id="GO:0016301">
    <property type="term" value="F:kinase activity"/>
    <property type="evidence" value="ECO:0007669"/>
    <property type="project" value="UniProtKB-KW"/>
</dbReference>
<dbReference type="Proteomes" id="UP000011087">
    <property type="component" value="Unassembled WGS sequence"/>
</dbReference>
<reference evidence="7" key="2">
    <citation type="submission" date="2012-11" db="EMBL/GenBank/DDBJ databases">
        <authorList>
            <person name="Kuo A."/>
            <person name="Curtis B.A."/>
            <person name="Tanifuji G."/>
            <person name="Burki F."/>
            <person name="Gruber A."/>
            <person name="Irimia M."/>
            <person name="Maruyama S."/>
            <person name="Arias M.C."/>
            <person name="Ball S.G."/>
            <person name="Gile G.H."/>
            <person name="Hirakawa Y."/>
            <person name="Hopkins J.F."/>
            <person name="Rensing S.A."/>
            <person name="Schmutz J."/>
            <person name="Symeonidi A."/>
            <person name="Elias M."/>
            <person name="Eveleigh R.J."/>
            <person name="Herman E.K."/>
            <person name="Klute M.J."/>
            <person name="Nakayama T."/>
            <person name="Obornik M."/>
            <person name="Reyes-Prieto A."/>
            <person name="Armbrust E.V."/>
            <person name="Aves S.J."/>
            <person name="Beiko R.G."/>
            <person name="Coutinho P."/>
            <person name="Dacks J.B."/>
            <person name="Durnford D.G."/>
            <person name="Fast N.M."/>
            <person name="Green B.R."/>
            <person name="Grisdale C."/>
            <person name="Hempe F."/>
            <person name="Henrissat B."/>
            <person name="Hoppner M.P."/>
            <person name="Ishida K.-I."/>
            <person name="Kim E."/>
            <person name="Koreny L."/>
            <person name="Kroth P.G."/>
            <person name="Liu Y."/>
            <person name="Malik S.-B."/>
            <person name="Maier U.G."/>
            <person name="McRose D."/>
            <person name="Mock T."/>
            <person name="Neilson J.A."/>
            <person name="Onodera N.T."/>
            <person name="Poole A.M."/>
            <person name="Pritham E.J."/>
            <person name="Richards T.A."/>
            <person name="Rocap G."/>
            <person name="Roy S.W."/>
            <person name="Sarai C."/>
            <person name="Schaack S."/>
            <person name="Shirato S."/>
            <person name="Slamovits C.H."/>
            <person name="Spencer D.F."/>
            <person name="Suzuki S."/>
            <person name="Worden A.Z."/>
            <person name="Zauner S."/>
            <person name="Barry K."/>
            <person name="Bell C."/>
            <person name="Bharti A.K."/>
            <person name="Crow J.A."/>
            <person name="Grimwood J."/>
            <person name="Kramer R."/>
            <person name="Lindquist E."/>
            <person name="Lucas S."/>
            <person name="Salamov A."/>
            <person name="McFadden G.I."/>
            <person name="Lane C.E."/>
            <person name="Keeling P.J."/>
            <person name="Gray M.W."/>
            <person name="Grigoriev I.V."/>
            <person name="Archibald J.M."/>
        </authorList>
    </citation>
    <scope>NUCLEOTIDE SEQUENCE</scope>
    <source>
        <strain evidence="7">CCMP2712</strain>
    </source>
</reference>
<dbReference type="PANTHER" id="PTHR12400">
    <property type="entry name" value="INOSITOL POLYPHOSPHATE KINASE"/>
    <property type="match status" value="1"/>
</dbReference>
<dbReference type="OrthoDB" id="2573163at2759"/>
<comment type="similarity">
    <text evidence="1 4">Belongs to the inositol phosphokinase (IPK) family.</text>
</comment>
<gene>
    <name evidence="5" type="ORF">GUITHDRAFT_99318</name>
</gene>